<dbReference type="Proteomes" id="UP000030161">
    <property type="component" value="Unassembled WGS sequence"/>
</dbReference>
<protein>
    <recommendedName>
        <fullName evidence="8">Hyphally-regulated cell wall protein N-terminal domain-containing protein</fullName>
    </recommendedName>
</protein>
<evidence type="ECO:0000256" key="4">
    <source>
        <dbReference type="ARBA" id="ARBA00022729"/>
    </source>
</evidence>
<feature type="compositionally biased region" description="Basic and acidic residues" evidence="6">
    <location>
        <begin position="1183"/>
        <end position="1192"/>
    </location>
</feature>
<dbReference type="InterPro" id="IPR021031">
    <property type="entry name" value="Hyphal-reg_cell_wall_N"/>
</dbReference>
<feature type="domain" description="Hyphally-regulated cell wall protein N-terminal" evidence="8">
    <location>
        <begin position="12"/>
        <end position="339"/>
    </location>
</feature>
<evidence type="ECO:0000256" key="7">
    <source>
        <dbReference type="SAM" id="SignalP"/>
    </source>
</evidence>
<keyword evidence="5" id="KW-0325">Glycoprotein</keyword>
<evidence type="ECO:0000256" key="1">
    <source>
        <dbReference type="ARBA" id="ARBA00004191"/>
    </source>
</evidence>
<evidence type="ECO:0000313" key="10">
    <source>
        <dbReference type="Proteomes" id="UP000030161"/>
    </source>
</evidence>
<name>A0AB34PMX5_CANAX</name>
<evidence type="ECO:0000256" key="3">
    <source>
        <dbReference type="ARBA" id="ARBA00022525"/>
    </source>
</evidence>
<reference evidence="9 10" key="1">
    <citation type="submission" date="2013-12" db="EMBL/GenBank/DDBJ databases">
        <title>The Genome Sequence of Candida albicans P78048.</title>
        <authorList>
            <consortium name="The Broad Institute Genome Sequencing Platform"/>
            <consortium name="The Broad Institute Genome Sequencing Center for Infectious Disease"/>
            <person name="Cuomo C."/>
            <person name="Bennett R."/>
            <person name="Hirakawa M."/>
            <person name="Noverr M."/>
            <person name="Mitchell A."/>
            <person name="Young S.K."/>
            <person name="Zeng Q."/>
            <person name="Gargeya S."/>
            <person name="Fitzgerald M."/>
            <person name="Abouelleil A."/>
            <person name="Alvarado L."/>
            <person name="Berlin A.M."/>
            <person name="Chapman S.B."/>
            <person name="Dewar J."/>
            <person name="Goldberg J."/>
            <person name="Griggs A."/>
            <person name="Gujja S."/>
            <person name="Hansen M."/>
            <person name="Howarth C."/>
            <person name="Imamovic A."/>
            <person name="Larimer J."/>
            <person name="McCowan C."/>
            <person name="Murphy C."/>
            <person name="Pearson M."/>
            <person name="Priest M."/>
            <person name="Roberts A."/>
            <person name="Saif S."/>
            <person name="Shea T."/>
            <person name="Sykes S."/>
            <person name="Wortman J."/>
            <person name="Nusbaum C."/>
            <person name="Birren B."/>
        </authorList>
    </citation>
    <scope>NUCLEOTIDE SEQUENCE [LARGE SCALE GENOMIC DNA]</scope>
    <source>
        <strain evidence="9 10">P78048</strain>
    </source>
</reference>
<evidence type="ECO:0000259" key="8">
    <source>
        <dbReference type="Pfam" id="PF11765"/>
    </source>
</evidence>
<comment type="subcellular location">
    <subcellularLocation>
        <location evidence="1">Secreted</location>
        <location evidence="1">Cell wall</location>
    </subcellularLocation>
</comment>
<gene>
    <name evidence="9" type="ORF">MG3_05439</name>
</gene>
<dbReference type="Pfam" id="PF11765">
    <property type="entry name" value="Hyphal_reg_CWP"/>
    <property type="match status" value="1"/>
</dbReference>
<evidence type="ECO:0000256" key="6">
    <source>
        <dbReference type="SAM" id="MobiDB-lite"/>
    </source>
</evidence>
<feature type="chain" id="PRO_5044263723" description="Hyphally-regulated cell wall protein N-terminal domain-containing protein" evidence="7">
    <location>
        <begin position="21"/>
        <end position="1526"/>
    </location>
</feature>
<feature type="compositionally biased region" description="Polar residues" evidence="6">
    <location>
        <begin position="525"/>
        <end position="541"/>
    </location>
</feature>
<sequence>MKFLQKFIITVALLTNIVFAIDITENKVDRGSVTLSFGEIIIHPGASWSIIDNAFSNFIGKLDVKAKSALYISSTSHLLALQVSLTTLLHSINNSGIISFDSRVSLTPSSYDLRGLSFTNSGEMYFAASGRVPSTMSLTSASWTNTGLLSFYQNQRTSGAVCLGFPLGSITNSGKICLNNQVYQQTTQIKGSGCFSANGDSTIYIANVLLSVSANQNFHLVDKDSSMIVQAISTTQTFNVYGFGNGNKIGLTLPLIGTILESAHSYDSSTGILTLRNFLLEQRFNIGLGYDSSKFSVVTDSGSGIPSTIWGSVTYTGRVPTRALPKSCQMACKPIPEAPGVKPTDYTTTITKTNTAGNTVTETGAVTISTDKSGSWFTTTSIFPTLTTATSTSITTTLSNEAHIKTTDNTLAKVSSTVDYISAPISSSEFISLESFVDETLSNENPISTSTDYASENSFAISESTFITASDFQATESLVTESYFSKSQSSDSESFVINTSSAVDNSYVSSSSSAGGSSFPEETHMLQTSDSDLSSTAGSESDVTEFSDVSLATASDSSIADKSIGTESLYSEISLVSASESTGSIGELSISGDTLLKTASETKFVKSSFSSDLISETSSELFVSSSVSTDMILETASDSFITSETVVETPSYFNELAFETVSETIINSFVSSESSLNTASNSLIASQPSTDSSSYTTDIDFETTTKSFAESPSYFSETVSEIASKSSLSMVEPSCWSELPFETSIESLIAPSYISSDPAPETASESFIVKPSYSEIASEFITKSIISTIEASISSDIFSEATTGSIVVQPSVSSGISLEIPSESMLFSESSISKLFISSQSIHECTSDSILVVPSFFSSDVSFETVEYSLTVSTSVDAELSYSSEISLKTPSESFIVSETFLEPSYSGEVVLATPSESVVASETDVNKPSYSNEAVLQTPSESYILSETGVKESSESSEFALSTPSTSFIASETFTVQSFASSKVSFGSDRESTISTEAIQVEPSISNDMVLETASESFISKAPTTSEFTILSETSIVEPSILSDLRFETTSQSTEMAPSATGVSYFSSTETPLASSSSYESSFATSSVSAIQSINSQVASASFVSADSTDSSEVGSSYTTASAFGPASSASEENFISVWETSNSGGSFTLESSTSVASVVTTPLPFTSNDIITEISSTWNDAKSDSPHTSKSDITSQYNSHSTSVATRSDSISLTDTFEIGFASTWTTGGFGNGGSMKSDVSNQDSYATMLPTSFLDTSNSDITTGVVSTWDAKNSNSYTSAELSTDPYSSDGYASSATAALSITESIPTTDTINTEYHSNGDITTSGGFKEISLTSHYEGGFTSESAGYTIASPSGSTQEFATATITSCFESKCSENVVTYISSVSHSTVTTGYEDTRFTGSIFSGDLASTGDNIVSASGRSVTEATNPFATNTDIGTTSTVSLYGDLNDSDSSVSGYPTNRSDSNGYANTPTTGSNTSGDFSQTIETGSSSFTAIPFENGSTNISNKYLKFLGTVVSILILLI</sequence>
<organism evidence="9 10">
    <name type="scientific">Candida albicans P78048</name>
    <dbReference type="NCBI Taxonomy" id="1094989"/>
    <lineage>
        <taxon>Eukaryota</taxon>
        <taxon>Fungi</taxon>
        <taxon>Dikarya</taxon>
        <taxon>Ascomycota</taxon>
        <taxon>Saccharomycotina</taxon>
        <taxon>Pichiomycetes</taxon>
        <taxon>Debaryomycetaceae</taxon>
        <taxon>Candida/Lodderomyces clade</taxon>
        <taxon>Candida</taxon>
    </lineage>
</organism>
<proteinExistence type="predicted"/>
<keyword evidence="2" id="KW-0134">Cell wall</keyword>
<feature type="region of interest" description="Disordered" evidence="6">
    <location>
        <begin position="1181"/>
        <end position="1201"/>
    </location>
</feature>
<keyword evidence="4 7" id="KW-0732">Signal</keyword>
<feature type="region of interest" description="Disordered" evidence="6">
    <location>
        <begin position="1455"/>
        <end position="1483"/>
    </location>
</feature>
<keyword evidence="3" id="KW-0964">Secreted</keyword>
<dbReference type="EMBL" id="AJIX01000042">
    <property type="protein sequence ID" value="KGR04314.1"/>
    <property type="molecule type" value="Genomic_DNA"/>
</dbReference>
<dbReference type="GO" id="GO:0009277">
    <property type="term" value="C:fungal-type cell wall"/>
    <property type="evidence" value="ECO:0007669"/>
    <property type="project" value="UniProtKB-ARBA"/>
</dbReference>
<accession>A0AB34PMX5</accession>
<evidence type="ECO:0000256" key="2">
    <source>
        <dbReference type="ARBA" id="ARBA00022512"/>
    </source>
</evidence>
<evidence type="ECO:0000313" key="9">
    <source>
        <dbReference type="EMBL" id="KGR04314.1"/>
    </source>
</evidence>
<feature type="signal peptide" evidence="7">
    <location>
        <begin position="1"/>
        <end position="20"/>
    </location>
</feature>
<feature type="region of interest" description="Disordered" evidence="6">
    <location>
        <begin position="512"/>
        <end position="541"/>
    </location>
</feature>
<comment type="caution">
    <text evidence="9">The sequence shown here is derived from an EMBL/GenBank/DDBJ whole genome shotgun (WGS) entry which is preliminary data.</text>
</comment>
<evidence type="ECO:0000256" key="5">
    <source>
        <dbReference type="ARBA" id="ARBA00023180"/>
    </source>
</evidence>